<dbReference type="EMBL" id="BAAABU010000003">
    <property type="protein sequence ID" value="GAA0223326.1"/>
    <property type="molecule type" value="Genomic_DNA"/>
</dbReference>
<dbReference type="Gene3D" id="3.40.50.720">
    <property type="entry name" value="NAD(P)-binding Rossmann-like Domain"/>
    <property type="match status" value="1"/>
</dbReference>
<dbReference type="Proteomes" id="UP001500416">
    <property type="component" value="Unassembled WGS sequence"/>
</dbReference>
<feature type="domain" description="NAD(P)-binding" evidence="1">
    <location>
        <begin position="10"/>
        <end position="181"/>
    </location>
</feature>
<reference evidence="2 3" key="1">
    <citation type="journal article" date="2019" name="Int. J. Syst. Evol. Microbiol.">
        <title>The Global Catalogue of Microorganisms (GCM) 10K type strain sequencing project: providing services to taxonomists for standard genome sequencing and annotation.</title>
        <authorList>
            <consortium name="The Broad Institute Genomics Platform"/>
            <consortium name="The Broad Institute Genome Sequencing Center for Infectious Disease"/>
            <person name="Wu L."/>
            <person name="Ma J."/>
        </authorList>
    </citation>
    <scope>NUCLEOTIDE SEQUENCE [LARGE SCALE GENOMIC DNA]</scope>
    <source>
        <strain evidence="2 3">JCM 3380</strain>
    </source>
</reference>
<sequence>MRHNKVLVTGATGNVGGSITARLAGTTTVRGLSRRPEALPDGVEAVRGDQFDPDTVARAARGTDAAFLVWPALTADGAREVVEALAAHTPRIVFLSSGAVDDSVEVQENVIGRFHADVERAIAGTGVEWTFLRPHGFATNTLAWRPAILAGDEVRGGFGRTAVTLVHEDDIAAVAVKALLEDGHQGAKYVLTGPELVTRADQVRLIGEVLGRPLRWVETSPEEELAAARRWLPEEVARAFVAGLARSAEQPVPPTRTVEDVTGTPARTFRDWLADHADDFR</sequence>
<evidence type="ECO:0000313" key="2">
    <source>
        <dbReference type="EMBL" id="GAA0223326.1"/>
    </source>
</evidence>
<dbReference type="PANTHER" id="PTHR43162:SF1">
    <property type="entry name" value="PRESTALK A DIFFERENTIATION PROTEIN A"/>
    <property type="match status" value="1"/>
</dbReference>
<organism evidence="2 3">
    <name type="scientific">Saccharothrix mutabilis subsp. mutabilis</name>
    <dbReference type="NCBI Taxonomy" id="66855"/>
    <lineage>
        <taxon>Bacteria</taxon>
        <taxon>Bacillati</taxon>
        <taxon>Actinomycetota</taxon>
        <taxon>Actinomycetes</taxon>
        <taxon>Pseudonocardiales</taxon>
        <taxon>Pseudonocardiaceae</taxon>
        <taxon>Saccharothrix</taxon>
    </lineage>
</organism>
<dbReference type="InterPro" id="IPR036291">
    <property type="entry name" value="NAD(P)-bd_dom_sf"/>
</dbReference>
<dbReference type="InterPro" id="IPR016040">
    <property type="entry name" value="NAD(P)-bd_dom"/>
</dbReference>
<accession>A0ABN0TJN9</accession>
<dbReference type="InterPro" id="IPR051604">
    <property type="entry name" value="Ergot_Alk_Oxidoreductase"/>
</dbReference>
<proteinExistence type="predicted"/>
<evidence type="ECO:0000313" key="3">
    <source>
        <dbReference type="Proteomes" id="UP001500416"/>
    </source>
</evidence>
<keyword evidence="3" id="KW-1185">Reference proteome</keyword>
<comment type="caution">
    <text evidence="2">The sequence shown here is derived from an EMBL/GenBank/DDBJ whole genome shotgun (WGS) entry which is preliminary data.</text>
</comment>
<dbReference type="Pfam" id="PF13460">
    <property type="entry name" value="NAD_binding_10"/>
    <property type="match status" value="1"/>
</dbReference>
<evidence type="ECO:0000259" key="1">
    <source>
        <dbReference type="Pfam" id="PF13460"/>
    </source>
</evidence>
<dbReference type="PANTHER" id="PTHR43162">
    <property type="match status" value="1"/>
</dbReference>
<dbReference type="SUPFAM" id="SSF51735">
    <property type="entry name" value="NAD(P)-binding Rossmann-fold domains"/>
    <property type="match status" value="1"/>
</dbReference>
<gene>
    <name evidence="2" type="ORF">GCM10010492_21870</name>
</gene>
<name>A0ABN0TJN9_9PSEU</name>
<protein>
    <submittedName>
        <fullName evidence="2">NAD(P)H-binding protein</fullName>
    </submittedName>
</protein>